<evidence type="ECO:0000256" key="9">
    <source>
        <dbReference type="RuleBase" id="RU003345"/>
    </source>
</evidence>
<dbReference type="PANTHER" id="PTHR43570:SF20">
    <property type="entry name" value="ALDEHYDE DEHYDROGENASE ALDX-RELATED"/>
    <property type="match status" value="1"/>
</dbReference>
<keyword evidence="3" id="KW-0520">NAD</keyword>
<evidence type="ECO:0000256" key="2">
    <source>
        <dbReference type="ARBA" id="ARBA00023002"/>
    </source>
</evidence>
<dbReference type="GO" id="GO:0004029">
    <property type="term" value="F:aldehyde dehydrogenase (NAD+) activity"/>
    <property type="evidence" value="ECO:0007669"/>
    <property type="project" value="TreeGrafter"/>
</dbReference>
<comment type="similarity">
    <text evidence="1 6 9">Belongs to the aldehyde dehydrogenase family.</text>
</comment>
<feature type="domain" description="Aldehyde dehydrogenase" evidence="10">
    <location>
        <begin position="21"/>
        <end position="449"/>
    </location>
</feature>
<dbReference type="InterPro" id="IPR015590">
    <property type="entry name" value="Aldehyde_DH_dom"/>
</dbReference>
<proteinExistence type="inferred from homology"/>
<evidence type="ECO:0000259" key="10">
    <source>
        <dbReference type="Pfam" id="PF00171"/>
    </source>
</evidence>
<evidence type="ECO:0000313" key="11">
    <source>
        <dbReference type="EMBL" id="RMQ84978.1"/>
    </source>
</evidence>
<reference evidence="11 12" key="1">
    <citation type="submission" date="2018-08" db="EMBL/GenBank/DDBJ databases">
        <title>Recombination of ecologically and evolutionarily significant loci maintains genetic cohesion in the Pseudomonas syringae species complex.</title>
        <authorList>
            <person name="Dillon M."/>
            <person name="Thakur S."/>
            <person name="Almeida R.N.D."/>
            <person name="Weir B.S."/>
            <person name="Guttman D.S."/>
        </authorList>
    </citation>
    <scope>NUCLEOTIDE SEQUENCE [LARGE SCALE GENOMIC DNA]</scope>
    <source>
        <strain evidence="11 12">ICMP 11288</strain>
    </source>
</reference>
<dbReference type="Gene3D" id="3.40.605.10">
    <property type="entry name" value="Aldehyde Dehydrogenase, Chain A, domain 1"/>
    <property type="match status" value="1"/>
</dbReference>
<dbReference type="CDD" id="cd07133">
    <property type="entry name" value="ALDH_CALDH_CalB"/>
    <property type="match status" value="1"/>
</dbReference>
<evidence type="ECO:0000256" key="7">
    <source>
        <dbReference type="PIRSR" id="PIRSR036492-1"/>
    </source>
</evidence>
<dbReference type="PANTHER" id="PTHR43570">
    <property type="entry name" value="ALDEHYDE DEHYDROGENASE"/>
    <property type="match status" value="1"/>
</dbReference>
<protein>
    <recommendedName>
        <fullName evidence="6">Aldehyde dehydrogenase</fullName>
    </recommendedName>
</protein>
<dbReference type="FunFam" id="3.40.309.10:FF:000003">
    <property type="entry name" value="Aldehyde dehydrogenase"/>
    <property type="match status" value="1"/>
</dbReference>
<feature type="active site" evidence="7 8">
    <location>
        <position position="229"/>
    </location>
</feature>
<dbReference type="InterPro" id="IPR016161">
    <property type="entry name" value="Ald_DH/histidinol_DH"/>
</dbReference>
<gene>
    <name evidence="11" type="ORF">ALP97_04642</name>
</gene>
<organism evidence="11 12">
    <name type="scientific">Pseudomonas salomonii</name>
    <dbReference type="NCBI Taxonomy" id="191391"/>
    <lineage>
        <taxon>Bacteria</taxon>
        <taxon>Pseudomonadati</taxon>
        <taxon>Pseudomonadota</taxon>
        <taxon>Gammaproteobacteria</taxon>
        <taxon>Pseudomonadales</taxon>
        <taxon>Pseudomonadaceae</taxon>
        <taxon>Pseudomonas</taxon>
    </lineage>
</organism>
<dbReference type="Pfam" id="PF00171">
    <property type="entry name" value="Aldedh"/>
    <property type="match status" value="1"/>
</dbReference>
<name>A0A3M4Q3I0_9PSED</name>
<dbReference type="GO" id="GO:0005737">
    <property type="term" value="C:cytoplasm"/>
    <property type="evidence" value="ECO:0007669"/>
    <property type="project" value="TreeGrafter"/>
</dbReference>
<dbReference type="InterPro" id="IPR016162">
    <property type="entry name" value="Ald_DH_N"/>
</dbReference>
<dbReference type="SUPFAM" id="SSF53720">
    <property type="entry name" value="ALDH-like"/>
    <property type="match status" value="1"/>
</dbReference>
<evidence type="ECO:0000256" key="1">
    <source>
        <dbReference type="ARBA" id="ARBA00009986"/>
    </source>
</evidence>
<dbReference type="EMBL" id="RBRL01000334">
    <property type="protein sequence ID" value="RMQ84978.1"/>
    <property type="molecule type" value="Genomic_DNA"/>
</dbReference>
<keyword evidence="2 6" id="KW-0560">Oxidoreductase</keyword>
<comment type="catalytic activity">
    <reaction evidence="4">
        <text>(E)-coniferaldehyde + NAD(+) + H2O = (E)-ferulate + NADH + 2 H(+)</text>
        <dbReference type="Rhea" id="RHEA:23968"/>
        <dbReference type="ChEBI" id="CHEBI:15377"/>
        <dbReference type="ChEBI" id="CHEBI:15378"/>
        <dbReference type="ChEBI" id="CHEBI:16547"/>
        <dbReference type="ChEBI" id="CHEBI:29749"/>
        <dbReference type="ChEBI" id="CHEBI:57540"/>
        <dbReference type="ChEBI" id="CHEBI:57945"/>
        <dbReference type="EC" id="1.2.1.68"/>
    </reaction>
</comment>
<dbReference type="InterPro" id="IPR012394">
    <property type="entry name" value="Aldehyde_DH_NAD(P)"/>
</dbReference>
<feature type="active site" evidence="7">
    <location>
        <position position="263"/>
    </location>
</feature>
<evidence type="ECO:0000256" key="4">
    <source>
        <dbReference type="ARBA" id="ARBA00051482"/>
    </source>
</evidence>
<dbReference type="InterPro" id="IPR029510">
    <property type="entry name" value="Ald_DH_CS_GLU"/>
</dbReference>
<dbReference type="InterPro" id="IPR016163">
    <property type="entry name" value="Ald_DH_C"/>
</dbReference>
<dbReference type="AlphaFoldDB" id="A0A3M4Q3I0"/>
<dbReference type="Proteomes" id="UP000277179">
    <property type="component" value="Unassembled WGS sequence"/>
</dbReference>
<accession>A0A3M4Q3I0</accession>
<comment type="catalytic activity">
    <reaction evidence="5">
        <text>(E)-coniferaldehyde + NADP(+) + H2O = (E)-ferulate + NADPH + 2 H(+)</text>
        <dbReference type="Rhea" id="RHEA:23964"/>
        <dbReference type="ChEBI" id="CHEBI:15377"/>
        <dbReference type="ChEBI" id="CHEBI:15378"/>
        <dbReference type="ChEBI" id="CHEBI:16547"/>
        <dbReference type="ChEBI" id="CHEBI:29749"/>
        <dbReference type="ChEBI" id="CHEBI:57783"/>
        <dbReference type="ChEBI" id="CHEBI:58349"/>
        <dbReference type="EC" id="1.2.1.68"/>
    </reaction>
</comment>
<sequence length="480" mass="52629">MGNCAMSANVAYLQDSQALDQLQDLFDAQRRAYAANPMPPAAQRQQWLKALRDVLSDERQALINAISQDFSHRSADETLFAELMPSLHGIHYASKHLKGWMKPSRRAVGIAFQPASAKVIYQPLGVVGVIVPWNYPLYLAIGPLVGALAAGNRVMLKLSESTPATGELLKALLAKIFPEDLVCVVLGEAEVGMAFSKLRFDHLLFTGATSIGKHVMRAAAEHLTPVTLELGGKSPAIVSADVPLKDAAERIAFGKCLNAGQTCVAPDYVLVPEDRVDGFVEAYSNAVRGFYPTLADNPDYTAIINERQQARLNAYVKDATDKGATLIALYDQDQARRMAHSLLLNVSDEMTVMQDEIFGPLLPIVPYRGLDQAFAYINQRPRPLALYYFGYNKGEQNRVLHETHSGGVCLNDTLLHVAQDDMPFGGIGPSGMGHYHGHEGFLTFSKAKGVLVKQRLNAAKLIYPPYGKAIQKLIQKLFIR</sequence>
<dbReference type="GO" id="GO:0050269">
    <property type="term" value="F:coniferyl-aldehyde dehydrogenase [NAD(P)+] activity"/>
    <property type="evidence" value="ECO:0007669"/>
    <property type="project" value="UniProtKB-EC"/>
</dbReference>
<evidence type="ECO:0000313" key="12">
    <source>
        <dbReference type="Proteomes" id="UP000277179"/>
    </source>
</evidence>
<dbReference type="GO" id="GO:0006081">
    <property type="term" value="P:aldehyde metabolic process"/>
    <property type="evidence" value="ECO:0007669"/>
    <property type="project" value="InterPro"/>
</dbReference>
<dbReference type="PROSITE" id="PS00687">
    <property type="entry name" value="ALDEHYDE_DEHYDR_GLU"/>
    <property type="match status" value="1"/>
</dbReference>
<evidence type="ECO:0000256" key="3">
    <source>
        <dbReference type="ARBA" id="ARBA00023027"/>
    </source>
</evidence>
<evidence type="ECO:0000256" key="8">
    <source>
        <dbReference type="PROSITE-ProRule" id="PRU10007"/>
    </source>
</evidence>
<comment type="caution">
    <text evidence="11">The sequence shown here is derived from an EMBL/GenBank/DDBJ whole genome shotgun (WGS) entry which is preliminary data.</text>
</comment>
<dbReference type="FunFam" id="3.40.605.10:FF:000004">
    <property type="entry name" value="Aldehyde dehydrogenase"/>
    <property type="match status" value="1"/>
</dbReference>
<evidence type="ECO:0000256" key="5">
    <source>
        <dbReference type="ARBA" id="ARBA00051636"/>
    </source>
</evidence>
<dbReference type="Gene3D" id="3.40.309.10">
    <property type="entry name" value="Aldehyde Dehydrogenase, Chain A, domain 2"/>
    <property type="match status" value="1"/>
</dbReference>
<evidence type="ECO:0000256" key="6">
    <source>
        <dbReference type="PIRNR" id="PIRNR036492"/>
    </source>
</evidence>
<dbReference type="PIRSF" id="PIRSF036492">
    <property type="entry name" value="ALDH"/>
    <property type="match status" value="1"/>
</dbReference>